<dbReference type="EMBL" id="MCFD01000002">
    <property type="protein sequence ID" value="ORX73005.1"/>
    <property type="molecule type" value="Genomic_DNA"/>
</dbReference>
<dbReference type="SUPFAM" id="SSF51695">
    <property type="entry name" value="PLC-like phosphodiesterases"/>
    <property type="match status" value="1"/>
</dbReference>
<dbReference type="GO" id="GO:0008889">
    <property type="term" value="F:glycerophosphodiester phosphodiesterase activity"/>
    <property type="evidence" value="ECO:0007669"/>
    <property type="project" value="UniProtKB-EC"/>
</dbReference>
<dbReference type="PANTHER" id="PTHR43620:SF7">
    <property type="entry name" value="GLYCEROPHOSPHODIESTER PHOSPHODIESTERASE GDPD5-RELATED"/>
    <property type="match status" value="1"/>
</dbReference>
<reference evidence="9 10" key="1">
    <citation type="submission" date="2016-07" db="EMBL/GenBank/DDBJ databases">
        <title>Pervasive Adenine N6-methylation of Active Genes in Fungi.</title>
        <authorList>
            <consortium name="DOE Joint Genome Institute"/>
            <person name="Mondo S.J."/>
            <person name="Dannebaum R.O."/>
            <person name="Kuo R.C."/>
            <person name="Labutti K."/>
            <person name="Haridas S."/>
            <person name="Kuo A."/>
            <person name="Salamov A."/>
            <person name="Ahrendt S.R."/>
            <person name="Lipzen A."/>
            <person name="Sullivan W."/>
            <person name="Andreopoulos W.B."/>
            <person name="Clum A."/>
            <person name="Lindquist E."/>
            <person name="Daum C."/>
            <person name="Ramamoorthy G.K."/>
            <person name="Gryganskyi A."/>
            <person name="Culley D."/>
            <person name="Magnuson J.K."/>
            <person name="James T.Y."/>
            <person name="O'Malley M.A."/>
            <person name="Stajich J.E."/>
            <person name="Spatafora J.W."/>
            <person name="Visel A."/>
            <person name="Grigoriev I.V."/>
        </authorList>
    </citation>
    <scope>NUCLEOTIDE SEQUENCE [LARGE SCALE GENOMIC DNA]</scope>
    <source>
        <strain evidence="9 10">ATCC 12442</strain>
    </source>
</reference>
<dbReference type="RefSeq" id="XP_040746345.1">
    <property type="nucleotide sequence ID" value="XM_040890129.1"/>
</dbReference>
<evidence type="ECO:0000259" key="8">
    <source>
        <dbReference type="PROSITE" id="PS51704"/>
    </source>
</evidence>
<keyword evidence="7" id="KW-0472">Membrane</keyword>
<evidence type="ECO:0000313" key="10">
    <source>
        <dbReference type="Proteomes" id="UP000193922"/>
    </source>
</evidence>
<keyword evidence="4" id="KW-0319">Glycerol metabolism</keyword>
<dbReference type="GO" id="GO:0006071">
    <property type="term" value="P:glycerol metabolic process"/>
    <property type="evidence" value="ECO:0007669"/>
    <property type="project" value="UniProtKB-KW"/>
</dbReference>
<evidence type="ECO:0000256" key="2">
    <source>
        <dbReference type="ARBA" id="ARBA00012247"/>
    </source>
</evidence>
<feature type="transmembrane region" description="Helical" evidence="7">
    <location>
        <begin position="12"/>
        <end position="33"/>
    </location>
</feature>
<keyword evidence="7" id="KW-1133">Transmembrane helix</keyword>
<evidence type="ECO:0000256" key="4">
    <source>
        <dbReference type="ARBA" id="ARBA00022798"/>
    </source>
</evidence>
<dbReference type="OrthoDB" id="1058301at2759"/>
<dbReference type="PROSITE" id="PS51704">
    <property type="entry name" value="GP_PDE"/>
    <property type="match status" value="1"/>
</dbReference>
<protein>
    <recommendedName>
        <fullName evidence="2">glycerophosphodiester phosphodiesterase</fullName>
        <ecNumber evidence="2">3.1.4.46</ecNumber>
    </recommendedName>
</protein>
<evidence type="ECO:0000256" key="1">
    <source>
        <dbReference type="ARBA" id="ARBA00007277"/>
    </source>
</evidence>
<comment type="similarity">
    <text evidence="1">Belongs to the glycerophosphoryl diester phosphodiesterase family.</text>
</comment>
<comment type="caution">
    <text evidence="9">The sequence shown here is derived from an EMBL/GenBank/DDBJ whole genome shotgun (WGS) entry which is preliminary data.</text>
</comment>
<dbReference type="InterPro" id="IPR030395">
    <property type="entry name" value="GP_PDE_dom"/>
</dbReference>
<dbReference type="AlphaFoldDB" id="A0A1Y1WI18"/>
<dbReference type="InterPro" id="IPR017946">
    <property type="entry name" value="PLC-like_Pdiesterase_TIM-brl"/>
</dbReference>
<comment type="catalytic activity">
    <reaction evidence="6">
        <text>a sn-glycero-3-phosphodiester + H2O = an alcohol + sn-glycerol 3-phosphate + H(+)</text>
        <dbReference type="Rhea" id="RHEA:12969"/>
        <dbReference type="ChEBI" id="CHEBI:15377"/>
        <dbReference type="ChEBI" id="CHEBI:15378"/>
        <dbReference type="ChEBI" id="CHEBI:30879"/>
        <dbReference type="ChEBI" id="CHEBI:57597"/>
        <dbReference type="ChEBI" id="CHEBI:83408"/>
        <dbReference type="EC" id="3.1.4.46"/>
    </reaction>
</comment>
<dbReference type="GeneID" id="63806777"/>
<dbReference type="Gene3D" id="3.20.20.190">
    <property type="entry name" value="Phosphatidylinositol (PI) phosphodiesterase"/>
    <property type="match status" value="1"/>
</dbReference>
<evidence type="ECO:0000256" key="3">
    <source>
        <dbReference type="ARBA" id="ARBA00022729"/>
    </source>
</evidence>
<evidence type="ECO:0000256" key="5">
    <source>
        <dbReference type="ARBA" id="ARBA00022801"/>
    </source>
</evidence>
<evidence type="ECO:0000313" key="9">
    <source>
        <dbReference type="EMBL" id="ORX73005.1"/>
    </source>
</evidence>
<keyword evidence="10" id="KW-1185">Reference proteome</keyword>
<accession>A0A1Y1WI18</accession>
<dbReference type="Proteomes" id="UP000193922">
    <property type="component" value="Unassembled WGS sequence"/>
</dbReference>
<dbReference type="PANTHER" id="PTHR43620">
    <property type="entry name" value="GLYCEROPHOSPHORYL DIESTER PHOSPHODIESTERASE"/>
    <property type="match status" value="1"/>
</dbReference>
<dbReference type="EC" id="3.1.4.46" evidence="2"/>
<keyword evidence="7" id="KW-0812">Transmembrane</keyword>
<feature type="domain" description="GP-PDE" evidence="8">
    <location>
        <begin position="65"/>
        <end position="193"/>
    </location>
</feature>
<keyword evidence="5" id="KW-0378">Hydrolase</keyword>
<proteinExistence type="inferred from homology"/>
<organism evidence="9 10">
    <name type="scientific">Linderina pennispora</name>
    <dbReference type="NCBI Taxonomy" id="61395"/>
    <lineage>
        <taxon>Eukaryota</taxon>
        <taxon>Fungi</taxon>
        <taxon>Fungi incertae sedis</taxon>
        <taxon>Zoopagomycota</taxon>
        <taxon>Kickxellomycotina</taxon>
        <taxon>Kickxellomycetes</taxon>
        <taxon>Kickxellales</taxon>
        <taxon>Kickxellaceae</taxon>
        <taxon>Linderina</taxon>
    </lineage>
</organism>
<gene>
    <name evidence="9" type="ORF">DL89DRAFT_290787</name>
</gene>
<name>A0A1Y1WI18_9FUNG</name>
<evidence type="ECO:0000256" key="6">
    <source>
        <dbReference type="ARBA" id="ARBA00047512"/>
    </source>
</evidence>
<dbReference type="Pfam" id="PF03009">
    <property type="entry name" value="GDPD"/>
    <property type="match status" value="1"/>
</dbReference>
<dbReference type="STRING" id="61395.A0A1Y1WI18"/>
<evidence type="ECO:0000256" key="7">
    <source>
        <dbReference type="SAM" id="Phobius"/>
    </source>
</evidence>
<keyword evidence="3" id="KW-0732">Signal</keyword>
<sequence length="416" mass="47782">MEQTRMYQPHRSFSRTPIITLSVISIALVALITIHRMRIHALASASLAIIGTTSAFIDDTRDLKRQLVGHRGEKAFMPEHSLGSYWQAALEGADFIEPDLTLTKDGHLVVNHNEWIGDLTNAKEIPELQKYRRNLTWTDDDGTFHDIKNEYFIHDMTLEDIKKVRTHQANMTFRPQIYNGYFGLLTFEEYLQTIRELTVKLGRPFGPLLEDRAIITLNHYGWAKITKKINTAAHKDLKLAPVKPLPAGTKVGPSVWQCFDQDTAKYLSSHTDVPVVALNENTPAFFTPKGLDQVAKYAKIVSPWKDFLCHWRRGLSEVAEHHLGSKEIKRLGGFIAPDQLAKEIHKRGMTISPYTFYDSHQNMLGFCPKNKTEEFFYFFDQGMDYMFVEDIVEANVLRILYANKLENQQRKGYYAA</sequence>
<dbReference type="GO" id="GO:0006629">
    <property type="term" value="P:lipid metabolic process"/>
    <property type="evidence" value="ECO:0007669"/>
    <property type="project" value="InterPro"/>
</dbReference>